<dbReference type="Pfam" id="PF00488">
    <property type="entry name" value="MutS_V"/>
    <property type="match status" value="1"/>
</dbReference>
<keyword evidence="7" id="KW-1185">Reference proteome</keyword>
<dbReference type="GO" id="GO:0006298">
    <property type="term" value="P:mismatch repair"/>
    <property type="evidence" value="ECO:0007669"/>
    <property type="project" value="InterPro"/>
</dbReference>
<comment type="caution">
    <text evidence="6">The sequence shown here is derived from an EMBL/GenBank/DDBJ whole genome shotgun (WGS) entry which is preliminary data.</text>
</comment>
<dbReference type="OrthoDB" id="9802448at2"/>
<keyword evidence="4" id="KW-0472">Membrane</keyword>
<name>A0A4R9JQR4_9LEPT</name>
<dbReference type="EMBL" id="RQGG01000018">
    <property type="protein sequence ID" value="TGL54463.1"/>
    <property type="molecule type" value="Genomic_DNA"/>
</dbReference>
<dbReference type="GO" id="GO:0030983">
    <property type="term" value="F:mismatched DNA binding"/>
    <property type="evidence" value="ECO:0007669"/>
    <property type="project" value="InterPro"/>
</dbReference>
<dbReference type="PANTHER" id="PTHR11361">
    <property type="entry name" value="DNA MISMATCH REPAIR PROTEIN MUTS FAMILY MEMBER"/>
    <property type="match status" value="1"/>
</dbReference>
<accession>A0A4R9JQR4</accession>
<evidence type="ECO:0000259" key="5">
    <source>
        <dbReference type="SMART" id="SM00534"/>
    </source>
</evidence>
<dbReference type="AlphaFoldDB" id="A0A4R9JQR4"/>
<dbReference type="Proteomes" id="UP000297609">
    <property type="component" value="Unassembled WGS sequence"/>
</dbReference>
<keyword evidence="4" id="KW-1133">Transmembrane helix</keyword>
<evidence type="ECO:0000313" key="6">
    <source>
        <dbReference type="EMBL" id="TGL54463.1"/>
    </source>
</evidence>
<keyword evidence="4" id="KW-0812">Transmembrane</keyword>
<sequence>MENLEGNIDFTRQELFRITGNHKNLRVREPWEYPESIRNHPLSIDLDLCNKYGFFSYLDTTVTKQGFQEFLNVFLKNDVAGNKEILERQSFIKGISEKKYKAYLLLKFFHLKIREPQIKSEGNVFVNPISFWKGNFRRILVYLFPILSVFTPLYGIISLLFDLPLLPLLLFCNGMIFLSYRKESLRTWKEIAKLSSTASEFSKLILYVSKEKRTTKKQLKQITSLGDSYEILISPLPHIILNVLFFWDLWKIRKFSQWIHHYGEVWNQKWTEIVKLDSVSPFVNDSFLHREYNFPNLTETNTLKASQITHPLLPKEKSVFNPLTEIHPGDLVVITGSNMSGKTTYLRSVAVSLLLARAGSKVCGTSFEFMPFQIHTLIRSQDSLEDGVSFFYSEVRRLADILNSANSESHIPILFLDEILKGTNSKERYIATRELLFALREKGAIVFVTTHDLKLSEIPWAKQFHFTELEVNGRMEFDYKIRPGVSTSTNALKILKKEGIPIRNEEV</sequence>
<evidence type="ECO:0000256" key="2">
    <source>
        <dbReference type="ARBA" id="ARBA00022840"/>
    </source>
</evidence>
<evidence type="ECO:0000256" key="3">
    <source>
        <dbReference type="ARBA" id="ARBA00023125"/>
    </source>
</evidence>
<dbReference type="InterPro" id="IPR027417">
    <property type="entry name" value="P-loop_NTPase"/>
</dbReference>
<evidence type="ECO:0000256" key="1">
    <source>
        <dbReference type="ARBA" id="ARBA00022741"/>
    </source>
</evidence>
<protein>
    <submittedName>
        <fullName evidence="6">DNA mismatch repair protein</fullName>
    </submittedName>
</protein>
<dbReference type="GO" id="GO:0140664">
    <property type="term" value="F:ATP-dependent DNA damage sensor activity"/>
    <property type="evidence" value="ECO:0007669"/>
    <property type="project" value="InterPro"/>
</dbReference>
<dbReference type="SMART" id="SM00534">
    <property type="entry name" value="MUTSac"/>
    <property type="match status" value="1"/>
</dbReference>
<evidence type="ECO:0000256" key="4">
    <source>
        <dbReference type="SAM" id="Phobius"/>
    </source>
</evidence>
<dbReference type="InterPro" id="IPR045076">
    <property type="entry name" value="MutS"/>
</dbReference>
<dbReference type="GO" id="GO:0005524">
    <property type="term" value="F:ATP binding"/>
    <property type="evidence" value="ECO:0007669"/>
    <property type="project" value="UniProtKB-KW"/>
</dbReference>
<organism evidence="6 7">
    <name type="scientific">Leptospira kemamanensis</name>
    <dbReference type="NCBI Taxonomy" id="2484942"/>
    <lineage>
        <taxon>Bacteria</taxon>
        <taxon>Pseudomonadati</taxon>
        <taxon>Spirochaetota</taxon>
        <taxon>Spirochaetia</taxon>
        <taxon>Leptospirales</taxon>
        <taxon>Leptospiraceae</taxon>
        <taxon>Leptospira</taxon>
    </lineage>
</organism>
<gene>
    <name evidence="6" type="ORF">EHQ59_07455</name>
</gene>
<dbReference type="SUPFAM" id="SSF52540">
    <property type="entry name" value="P-loop containing nucleoside triphosphate hydrolases"/>
    <property type="match status" value="1"/>
</dbReference>
<dbReference type="Gene3D" id="3.40.50.300">
    <property type="entry name" value="P-loop containing nucleotide triphosphate hydrolases"/>
    <property type="match status" value="1"/>
</dbReference>
<feature type="transmembrane region" description="Helical" evidence="4">
    <location>
        <begin position="139"/>
        <end position="157"/>
    </location>
</feature>
<feature type="domain" description="DNA mismatch repair proteins mutS family" evidence="5">
    <location>
        <begin position="329"/>
        <end position="504"/>
    </location>
</feature>
<reference evidence="6" key="1">
    <citation type="journal article" date="2019" name="PLoS Negl. Trop. Dis.">
        <title>Revisiting the worldwide diversity of Leptospira species in the environment.</title>
        <authorList>
            <person name="Vincent A.T."/>
            <person name="Schiettekatte O."/>
            <person name="Bourhy P."/>
            <person name="Veyrier F.J."/>
            <person name="Picardeau M."/>
        </authorList>
    </citation>
    <scope>NUCLEOTIDE SEQUENCE [LARGE SCALE GENOMIC DNA]</scope>
    <source>
        <strain evidence="6">201702454</strain>
    </source>
</reference>
<dbReference type="InterPro" id="IPR000432">
    <property type="entry name" value="DNA_mismatch_repair_MutS_C"/>
</dbReference>
<dbReference type="PANTHER" id="PTHR11361:SF99">
    <property type="entry name" value="DNA MISMATCH REPAIR PROTEIN"/>
    <property type="match status" value="1"/>
</dbReference>
<proteinExistence type="predicted"/>
<keyword evidence="2" id="KW-0067">ATP-binding</keyword>
<evidence type="ECO:0000313" key="7">
    <source>
        <dbReference type="Proteomes" id="UP000297609"/>
    </source>
</evidence>
<keyword evidence="1" id="KW-0547">Nucleotide-binding</keyword>
<dbReference type="GO" id="GO:0005829">
    <property type="term" value="C:cytosol"/>
    <property type="evidence" value="ECO:0007669"/>
    <property type="project" value="TreeGrafter"/>
</dbReference>
<keyword evidence="3" id="KW-0238">DNA-binding</keyword>